<evidence type="ECO:0000313" key="4">
    <source>
        <dbReference type="Proteomes" id="UP000009168"/>
    </source>
</evidence>
<dbReference type="InterPro" id="IPR052234">
    <property type="entry name" value="U5_snRNP_Component"/>
</dbReference>
<dbReference type="Gene3D" id="2.130.10.10">
    <property type="entry name" value="YVTN repeat-like/Quinoprotein amine dehydrogenase"/>
    <property type="match status" value="1"/>
</dbReference>
<dbReference type="PANTHER" id="PTHR44006:SF1">
    <property type="entry name" value="U5 SMALL NUCLEAR RIBONUCLEOPROTEIN 40 KDA PROTEIN"/>
    <property type="match status" value="1"/>
</dbReference>
<dbReference type="GO" id="GO:0071013">
    <property type="term" value="C:catalytic step 2 spliceosome"/>
    <property type="evidence" value="ECO:0007669"/>
    <property type="project" value="TreeGrafter"/>
</dbReference>
<dbReference type="GeneID" id="7824160"/>
<evidence type="ECO:0000256" key="1">
    <source>
        <dbReference type="ARBA" id="ARBA00022574"/>
    </source>
</evidence>
<dbReference type="InterPro" id="IPR015943">
    <property type="entry name" value="WD40/YVTN_repeat-like_dom_sf"/>
</dbReference>
<dbReference type="SUPFAM" id="SSF57845">
    <property type="entry name" value="B-box zinc-binding domain"/>
    <property type="match status" value="1"/>
</dbReference>
<sequence length="661" mass="78546">MYPFTLANQYCVASNHNSTKNMVCYEKDCPKRGLICEWCQIEEHKDHKVISLEQYMNQISLVFTSSTNQEKLLNSIEAYQLNVNSEIRQMIENIYSLKNQIEKYLQQMTTFQLDFSLLLDSIKEMYHRVCSQSNQIRTKIDEKLPPSYVNKYVEDTLQLFEYDRTLECQIRNLDYNHQYKLECKQIVKDAKLFQKYENVHSYSKILRKKIVKIDQKMQYRFEQYFSDMNTHFNFYKLKAQKNQEQSQEMVVEDYGLELYHYKNPKLLNEMKMFCSYKPENDKFQDIVNLLQNKPKSIKIISKATQQKIATIRDISSSNGSSLFATITDAGMQIWDYKSGQKVRNIPGIKYGIFIQKYRYLACCENSIIKIINMQNYRVMKILKSNNSHIIRLYYDETNDILYSTGNIGKVELWNIMKGELIYCIMEARSQIYSITCTEIQKKQYLYYGEKEGSITIYDLKEKQVTKTKKMNDQVFFLKALEIQNKQILVAVASQKVFILDANTLEEYKKQEFVDFINSAMIVYDTLFITVGHEGMVLLMKISFDQKFPIVESRLKYSTERFALCWIEKSRVMIYNSKTIKQRTNILQQNNIVNHDNQNNNNNNNNINQMNNNFIFQNNFNNFDFHNPFNNTFHQGFHFNFNQTLQFLNDPSQGDDLIVCQY</sequence>
<dbReference type="SUPFAM" id="SSF50978">
    <property type="entry name" value="WD40 repeat-like"/>
    <property type="match status" value="1"/>
</dbReference>
<organism evidence="3 4">
    <name type="scientific">Tetrahymena thermophila (strain SB210)</name>
    <dbReference type="NCBI Taxonomy" id="312017"/>
    <lineage>
        <taxon>Eukaryota</taxon>
        <taxon>Sar</taxon>
        <taxon>Alveolata</taxon>
        <taxon>Ciliophora</taxon>
        <taxon>Intramacronucleata</taxon>
        <taxon>Oligohymenophorea</taxon>
        <taxon>Hymenostomatida</taxon>
        <taxon>Tetrahymenina</taxon>
        <taxon>Tetrahymenidae</taxon>
        <taxon>Tetrahymena</taxon>
    </lineage>
</organism>
<dbReference type="PANTHER" id="PTHR44006">
    <property type="entry name" value="U5 SMALL NUCLEAR RIBONUCLEOPROTEIN 40 KDA PROTEIN"/>
    <property type="match status" value="1"/>
</dbReference>
<dbReference type="InterPro" id="IPR036322">
    <property type="entry name" value="WD40_repeat_dom_sf"/>
</dbReference>
<protein>
    <submittedName>
        <fullName evidence="3">Uncharacterized protein</fullName>
    </submittedName>
</protein>
<gene>
    <name evidence="3" type="ORF">TTHERM_00575600</name>
</gene>
<name>Q22V40_TETTS</name>
<dbReference type="RefSeq" id="XP_001009353.2">
    <property type="nucleotide sequence ID" value="XM_001009353.2"/>
</dbReference>
<keyword evidence="1" id="KW-0853">WD repeat</keyword>
<dbReference type="EMBL" id="GG662798">
    <property type="protein sequence ID" value="EAR89108.2"/>
    <property type="molecule type" value="Genomic_DNA"/>
</dbReference>
<dbReference type="GO" id="GO:0003723">
    <property type="term" value="F:RNA binding"/>
    <property type="evidence" value="ECO:0007669"/>
    <property type="project" value="TreeGrafter"/>
</dbReference>
<accession>Q22V40</accession>
<dbReference type="InParanoid" id="Q22V40"/>
<evidence type="ECO:0000313" key="3">
    <source>
        <dbReference type="EMBL" id="EAR89108.2"/>
    </source>
</evidence>
<dbReference type="Proteomes" id="UP000009168">
    <property type="component" value="Unassembled WGS sequence"/>
</dbReference>
<keyword evidence="2" id="KW-0677">Repeat</keyword>
<reference evidence="4" key="1">
    <citation type="journal article" date="2006" name="PLoS Biol.">
        <title>Macronuclear genome sequence of the ciliate Tetrahymena thermophila, a model eukaryote.</title>
        <authorList>
            <person name="Eisen J.A."/>
            <person name="Coyne R.S."/>
            <person name="Wu M."/>
            <person name="Wu D."/>
            <person name="Thiagarajan M."/>
            <person name="Wortman J.R."/>
            <person name="Badger J.H."/>
            <person name="Ren Q."/>
            <person name="Amedeo P."/>
            <person name="Jones K.M."/>
            <person name="Tallon L.J."/>
            <person name="Delcher A.L."/>
            <person name="Salzberg S.L."/>
            <person name="Silva J.C."/>
            <person name="Haas B.J."/>
            <person name="Majoros W.H."/>
            <person name="Farzad M."/>
            <person name="Carlton J.M."/>
            <person name="Smith R.K. Jr."/>
            <person name="Garg J."/>
            <person name="Pearlman R.E."/>
            <person name="Karrer K.M."/>
            <person name="Sun L."/>
            <person name="Manning G."/>
            <person name="Elde N.C."/>
            <person name="Turkewitz A.P."/>
            <person name="Asai D.J."/>
            <person name="Wilkes D.E."/>
            <person name="Wang Y."/>
            <person name="Cai H."/>
            <person name="Collins K."/>
            <person name="Stewart B.A."/>
            <person name="Lee S.R."/>
            <person name="Wilamowska K."/>
            <person name="Weinberg Z."/>
            <person name="Ruzzo W.L."/>
            <person name="Wloga D."/>
            <person name="Gaertig J."/>
            <person name="Frankel J."/>
            <person name="Tsao C.-C."/>
            <person name="Gorovsky M.A."/>
            <person name="Keeling P.J."/>
            <person name="Waller R.F."/>
            <person name="Patron N.J."/>
            <person name="Cherry J.M."/>
            <person name="Stover N.A."/>
            <person name="Krieger C.J."/>
            <person name="del Toro C."/>
            <person name="Ryder H.F."/>
            <person name="Williamson S.C."/>
            <person name="Barbeau R.A."/>
            <person name="Hamilton E.P."/>
            <person name="Orias E."/>
        </authorList>
    </citation>
    <scope>NUCLEOTIDE SEQUENCE [LARGE SCALE GENOMIC DNA]</scope>
    <source>
        <strain evidence="4">SB210</strain>
    </source>
</reference>
<evidence type="ECO:0000256" key="2">
    <source>
        <dbReference type="ARBA" id="ARBA00022737"/>
    </source>
</evidence>
<dbReference type="AlphaFoldDB" id="Q22V40"/>
<dbReference type="HOGENOM" id="CLU_437776_0_0_1"/>
<dbReference type="KEGG" id="tet:TTHERM_00575600"/>
<keyword evidence="4" id="KW-1185">Reference proteome</keyword>
<proteinExistence type="predicted"/>